<keyword evidence="2" id="KW-1185">Reference proteome</keyword>
<comment type="caution">
    <text evidence="1">The sequence shown here is derived from an EMBL/GenBank/DDBJ whole genome shotgun (WGS) entry which is preliminary data.</text>
</comment>
<reference evidence="1 2" key="1">
    <citation type="submission" date="2019-03" db="EMBL/GenBank/DDBJ databases">
        <title>Bradyrhizobium diversity isolated from nodules of Chamaecrista fasciculata.</title>
        <authorList>
            <person name="Klepa M.S."/>
            <person name="Urquiaga M.O."/>
            <person name="Hungria M."/>
            <person name="Delamuta J.R."/>
        </authorList>
    </citation>
    <scope>NUCLEOTIDE SEQUENCE [LARGE SCALE GENOMIC DNA]</scope>
    <source>
        <strain evidence="1 2">CNPSo 3448</strain>
    </source>
</reference>
<organism evidence="1 2">
    <name type="scientific">Bradyrhizobium niftali</name>
    <dbReference type="NCBI Taxonomy" id="2560055"/>
    <lineage>
        <taxon>Bacteria</taxon>
        <taxon>Pseudomonadati</taxon>
        <taxon>Pseudomonadota</taxon>
        <taxon>Alphaproteobacteria</taxon>
        <taxon>Hyphomicrobiales</taxon>
        <taxon>Nitrobacteraceae</taxon>
        <taxon>Bradyrhizobium</taxon>
    </lineage>
</organism>
<protein>
    <submittedName>
        <fullName evidence="1">Uncharacterized protein</fullName>
    </submittedName>
</protein>
<dbReference type="RefSeq" id="WP_135173271.1">
    <property type="nucleotide sequence ID" value="NZ_SPQT01000002.1"/>
</dbReference>
<evidence type="ECO:0000313" key="2">
    <source>
        <dbReference type="Proteomes" id="UP000297966"/>
    </source>
</evidence>
<evidence type="ECO:0000313" key="1">
    <source>
        <dbReference type="EMBL" id="TFV49624.1"/>
    </source>
</evidence>
<sequence>MIVTEDDLNRLDHYIIAKQRLHNLQLHGVGVVSGLIVTCHPCGDGRVRVSAGYAIGPCGDDIVVCKDDVVDICELIQRCRALERRDVECRPWGDTKGCSELREDWILAIRYDEQPSRNAPMLRAGSAGSCDCGDSCGGGDFCECGGSCGCHSAPASTKSRQVRTAMPIACAPSVVCETYRYEVFRAPRPPTKLDVRENPALGWAREAEIFECLWDLIAIAAARPAAHGPEFSQADRQAWTTYCRTIKQAILEYMDRHGTQHCAALAAVCALPCPDPAANNQLFGQQTTLLSQTFAQAVLTVFKDCICLKLLPPLQPEACDPRLPLAAVTVDTSGGCNVVDICNWTPLRPIVLSAPAIEHWLGLLDISAQLHKLMARLCCGSPRVVMPHGFRVAADRAPEAMMAQPGAFAAHDAGAEPGPIGQEPGPIGGTQPPAADIEWQDMFAARVTLVLEETLLAASQSGAPGALLVLRAVGESLRNALRKALLDSTAPAPFPEETAALLRRIEALEARLDSSRPDNPPNRDDLL</sequence>
<gene>
    <name evidence="1" type="ORF">E4K65_05335</name>
</gene>
<dbReference type="AlphaFoldDB" id="A0A4Y9M351"/>
<name>A0A4Y9M351_9BRAD</name>
<dbReference type="OrthoDB" id="8555998at2"/>
<dbReference type="EMBL" id="SPQT01000002">
    <property type="protein sequence ID" value="TFV49624.1"/>
    <property type="molecule type" value="Genomic_DNA"/>
</dbReference>
<accession>A0A4Y9M351</accession>
<proteinExistence type="predicted"/>
<dbReference type="Proteomes" id="UP000297966">
    <property type="component" value="Unassembled WGS sequence"/>
</dbReference>